<dbReference type="PANTHER" id="PTHR36402:SF1">
    <property type="entry name" value="EXPRESSED PROTEIN"/>
    <property type="match status" value="1"/>
</dbReference>
<dbReference type="PANTHER" id="PTHR36402">
    <property type="entry name" value="EXPRESSED PROTEIN"/>
    <property type="match status" value="1"/>
</dbReference>
<dbReference type="AlphaFoldDB" id="A0A2U1P1B1"/>
<evidence type="ECO:0000313" key="2">
    <source>
        <dbReference type="Proteomes" id="UP000245207"/>
    </source>
</evidence>
<comment type="caution">
    <text evidence="1">The sequence shown here is derived from an EMBL/GenBank/DDBJ whole genome shotgun (WGS) entry which is preliminary data.</text>
</comment>
<evidence type="ECO:0000313" key="1">
    <source>
        <dbReference type="EMBL" id="PWA79507.1"/>
    </source>
</evidence>
<sequence length="141" mass="16787">MGNSDSVAGFIVVNRNSQHIAQSNLSKFRRDCAMKVNAVRKWYIDEMEVMKDETMRKDEIKKDMWRGFIVVNRNSQHIAQSNLSKLHRDCAMKVKAVRKEYNDEMEVVKDETMRKDEIKKDMWRVEGEDREVAREEFRKNA</sequence>
<keyword evidence="2" id="KW-1185">Reference proteome</keyword>
<dbReference type="Proteomes" id="UP000245207">
    <property type="component" value="Unassembled WGS sequence"/>
</dbReference>
<protein>
    <submittedName>
        <fullName evidence="1">Uncharacterized protein</fullName>
    </submittedName>
</protein>
<proteinExistence type="predicted"/>
<name>A0A2U1P1B1_ARTAN</name>
<gene>
    <name evidence="1" type="ORF">CTI12_AA163390</name>
</gene>
<accession>A0A2U1P1B1</accession>
<organism evidence="1 2">
    <name type="scientific">Artemisia annua</name>
    <name type="common">Sweet wormwood</name>
    <dbReference type="NCBI Taxonomy" id="35608"/>
    <lineage>
        <taxon>Eukaryota</taxon>
        <taxon>Viridiplantae</taxon>
        <taxon>Streptophyta</taxon>
        <taxon>Embryophyta</taxon>
        <taxon>Tracheophyta</taxon>
        <taxon>Spermatophyta</taxon>
        <taxon>Magnoliopsida</taxon>
        <taxon>eudicotyledons</taxon>
        <taxon>Gunneridae</taxon>
        <taxon>Pentapetalae</taxon>
        <taxon>asterids</taxon>
        <taxon>campanulids</taxon>
        <taxon>Asterales</taxon>
        <taxon>Asteraceae</taxon>
        <taxon>Asteroideae</taxon>
        <taxon>Anthemideae</taxon>
        <taxon>Artemisiinae</taxon>
        <taxon>Artemisia</taxon>
    </lineage>
</organism>
<reference evidence="1 2" key="1">
    <citation type="journal article" date="2018" name="Mol. Plant">
        <title>The genome of Artemisia annua provides insight into the evolution of Asteraceae family and artemisinin biosynthesis.</title>
        <authorList>
            <person name="Shen Q."/>
            <person name="Zhang L."/>
            <person name="Liao Z."/>
            <person name="Wang S."/>
            <person name="Yan T."/>
            <person name="Shi P."/>
            <person name="Liu M."/>
            <person name="Fu X."/>
            <person name="Pan Q."/>
            <person name="Wang Y."/>
            <person name="Lv Z."/>
            <person name="Lu X."/>
            <person name="Zhang F."/>
            <person name="Jiang W."/>
            <person name="Ma Y."/>
            <person name="Chen M."/>
            <person name="Hao X."/>
            <person name="Li L."/>
            <person name="Tang Y."/>
            <person name="Lv G."/>
            <person name="Zhou Y."/>
            <person name="Sun X."/>
            <person name="Brodelius P.E."/>
            <person name="Rose J.K.C."/>
            <person name="Tang K."/>
        </authorList>
    </citation>
    <scope>NUCLEOTIDE SEQUENCE [LARGE SCALE GENOMIC DNA]</scope>
    <source>
        <strain evidence="2">cv. Huhao1</strain>
        <tissue evidence="1">Leaf</tissue>
    </source>
</reference>
<dbReference type="OrthoDB" id="1938107at2759"/>
<dbReference type="STRING" id="35608.A0A2U1P1B1"/>
<dbReference type="EMBL" id="PKPP01001846">
    <property type="protein sequence ID" value="PWA79507.1"/>
    <property type="molecule type" value="Genomic_DNA"/>
</dbReference>